<keyword evidence="3" id="KW-0238">DNA-binding</keyword>
<dbReference type="Gene3D" id="1.10.10.10">
    <property type="entry name" value="Winged helix-like DNA-binding domain superfamily/Winged helix DNA-binding domain"/>
    <property type="match status" value="1"/>
</dbReference>
<comment type="caution">
    <text evidence="6">The sequence shown here is derived from an EMBL/GenBank/DDBJ whole genome shotgun (WGS) entry which is preliminary data.</text>
</comment>
<evidence type="ECO:0000256" key="3">
    <source>
        <dbReference type="ARBA" id="ARBA00023125"/>
    </source>
</evidence>
<dbReference type="Proteomes" id="UP000053718">
    <property type="component" value="Unassembled WGS sequence"/>
</dbReference>
<dbReference type="InterPro" id="IPR005119">
    <property type="entry name" value="LysR_subst-bd"/>
</dbReference>
<comment type="similarity">
    <text evidence="1">Belongs to the LysR transcriptional regulatory family.</text>
</comment>
<dbReference type="GO" id="GO:0003700">
    <property type="term" value="F:DNA-binding transcription factor activity"/>
    <property type="evidence" value="ECO:0007669"/>
    <property type="project" value="InterPro"/>
</dbReference>
<name>A0A094J6L5_9GAMM</name>
<dbReference type="PANTHER" id="PTHR30427">
    <property type="entry name" value="TRANSCRIPTIONAL ACTIVATOR PROTEIN LYSR"/>
    <property type="match status" value="1"/>
</dbReference>
<evidence type="ECO:0000313" key="7">
    <source>
        <dbReference type="Proteomes" id="UP000053718"/>
    </source>
</evidence>
<sequence>MKKLSLKSLEAFQTVMRTGSTTAAAAQLELTQPAVSRLLAGFEDFVGFSLFYREHGRLIPTEEAHALSNEAEVALGSIERLAQLAHNIKNTSIGSLKVVAPVSFVAGLLADVVAEFMRLHPNVTINLDSRSPDSTRELVAHRAFDCGFIQLPERHPGLNATPVFQSQMMCALAQDHPLAQLPQLTPSDLSNAQLILLGKGRTSRGQIEQAFRDHNLSLRPKIDTHNVATACAFAKRGLGIAIVNGALAQQYLDQDLVLRPFAPEIPIEYGFITSKHAPMSLLTQRFMEYSITKLHTLITKTDKIA</sequence>
<dbReference type="RefSeq" id="WP_034733371.1">
    <property type="nucleotide sequence ID" value="NZ_JPIN01000011.1"/>
</dbReference>
<dbReference type="InterPro" id="IPR000847">
    <property type="entry name" value="LysR_HTH_N"/>
</dbReference>
<evidence type="ECO:0000256" key="1">
    <source>
        <dbReference type="ARBA" id="ARBA00009437"/>
    </source>
</evidence>
<dbReference type="Pfam" id="PF00126">
    <property type="entry name" value="HTH_1"/>
    <property type="match status" value="1"/>
</dbReference>
<evidence type="ECO:0000313" key="6">
    <source>
        <dbReference type="EMBL" id="KFZ28236.1"/>
    </source>
</evidence>
<protein>
    <submittedName>
        <fullName evidence="6">Transcriptional regulator</fullName>
    </submittedName>
</protein>
<dbReference type="InterPro" id="IPR036390">
    <property type="entry name" value="WH_DNA-bd_sf"/>
</dbReference>
<keyword evidence="7" id="KW-1185">Reference proteome</keyword>
<keyword evidence="4" id="KW-0804">Transcription</keyword>
<evidence type="ECO:0000256" key="4">
    <source>
        <dbReference type="ARBA" id="ARBA00023163"/>
    </source>
</evidence>
<dbReference type="SUPFAM" id="SSF53850">
    <property type="entry name" value="Periplasmic binding protein-like II"/>
    <property type="match status" value="1"/>
</dbReference>
<organism evidence="6 7">
    <name type="scientific">Pseudidiomarina atlantica</name>
    <dbReference type="NCBI Taxonomy" id="1517416"/>
    <lineage>
        <taxon>Bacteria</taxon>
        <taxon>Pseudomonadati</taxon>
        <taxon>Pseudomonadota</taxon>
        <taxon>Gammaproteobacteria</taxon>
        <taxon>Alteromonadales</taxon>
        <taxon>Idiomarinaceae</taxon>
        <taxon>Pseudidiomarina</taxon>
    </lineage>
</organism>
<dbReference type="SUPFAM" id="SSF46785">
    <property type="entry name" value="Winged helix' DNA-binding domain"/>
    <property type="match status" value="1"/>
</dbReference>
<dbReference type="PANTHER" id="PTHR30427:SF1">
    <property type="entry name" value="TRANSCRIPTIONAL ACTIVATOR PROTEIN LYSR"/>
    <property type="match status" value="1"/>
</dbReference>
<reference evidence="6 7" key="1">
    <citation type="submission" date="2014-06" db="EMBL/GenBank/DDBJ databases">
        <title>Draft genome sequence of Idiomarina sp. MCCC 1A10513.</title>
        <authorList>
            <person name="Du J."/>
            <person name="Lai Q."/>
            <person name="Shao Z."/>
        </authorList>
    </citation>
    <scope>NUCLEOTIDE SEQUENCE [LARGE SCALE GENOMIC DNA]</scope>
    <source>
        <strain evidence="6 7">MCCC 1A10513</strain>
    </source>
</reference>
<accession>A0A094J6L5</accession>
<evidence type="ECO:0000259" key="5">
    <source>
        <dbReference type="PROSITE" id="PS50931"/>
    </source>
</evidence>
<evidence type="ECO:0000256" key="2">
    <source>
        <dbReference type="ARBA" id="ARBA00023015"/>
    </source>
</evidence>
<dbReference type="Gene3D" id="3.40.190.290">
    <property type="match status" value="1"/>
</dbReference>
<dbReference type="Pfam" id="PF03466">
    <property type="entry name" value="LysR_substrate"/>
    <property type="match status" value="1"/>
</dbReference>
<dbReference type="InterPro" id="IPR037424">
    <property type="entry name" value="NocR_PBP2"/>
</dbReference>
<keyword evidence="2" id="KW-0805">Transcription regulation</keyword>
<dbReference type="eggNOG" id="COG0583">
    <property type="taxonomic scope" value="Bacteria"/>
</dbReference>
<proteinExistence type="inferred from homology"/>
<dbReference type="AlphaFoldDB" id="A0A094J6L5"/>
<dbReference type="PROSITE" id="PS50931">
    <property type="entry name" value="HTH_LYSR"/>
    <property type="match status" value="1"/>
</dbReference>
<gene>
    <name evidence="6" type="ORF">IDAT_10420</name>
</gene>
<dbReference type="GO" id="GO:0010628">
    <property type="term" value="P:positive regulation of gene expression"/>
    <property type="evidence" value="ECO:0007669"/>
    <property type="project" value="TreeGrafter"/>
</dbReference>
<feature type="domain" description="HTH lysR-type" evidence="5">
    <location>
        <begin position="4"/>
        <end position="61"/>
    </location>
</feature>
<dbReference type="CDD" id="cd08415">
    <property type="entry name" value="PBP2_LysR_opines_like"/>
    <property type="match status" value="1"/>
</dbReference>
<dbReference type="InterPro" id="IPR036388">
    <property type="entry name" value="WH-like_DNA-bd_sf"/>
</dbReference>
<dbReference type="GO" id="GO:0043565">
    <property type="term" value="F:sequence-specific DNA binding"/>
    <property type="evidence" value="ECO:0007669"/>
    <property type="project" value="TreeGrafter"/>
</dbReference>
<dbReference type="EMBL" id="JPIN01000011">
    <property type="protein sequence ID" value="KFZ28236.1"/>
    <property type="molecule type" value="Genomic_DNA"/>
</dbReference>
<dbReference type="STRING" id="1517416.IDAT_10420"/>